<dbReference type="Proteomes" id="UP000050564">
    <property type="component" value="Unassembled WGS sequence"/>
</dbReference>
<evidence type="ECO:0000313" key="2">
    <source>
        <dbReference type="EMBL" id="RMN26945.1"/>
    </source>
</evidence>
<evidence type="ECO:0000313" key="3">
    <source>
        <dbReference type="Proteomes" id="UP000050564"/>
    </source>
</evidence>
<proteinExistence type="predicted"/>
<accession>A0A0P9QIX5</accession>
<dbReference type="PATRIC" id="fig|86840.3.peg.4552"/>
<evidence type="ECO:0000313" key="1">
    <source>
        <dbReference type="EMBL" id="KPW70628.1"/>
    </source>
</evidence>
<reference evidence="2 4" key="2">
    <citation type="submission" date="2018-08" db="EMBL/GenBank/DDBJ databases">
        <title>Recombination of ecologically and evolutionarily significant loci maintains genetic cohesion in the Pseudomonas syringae species complex.</title>
        <authorList>
            <person name="Dillon M."/>
            <person name="Thakur S."/>
            <person name="Almeida R.N.D."/>
            <person name="Weir B.S."/>
            <person name="Guttman D.S."/>
        </authorList>
    </citation>
    <scope>NUCLEOTIDE SEQUENCE [LARGE SCALE GENOMIC DNA]</scope>
    <source>
        <strain evidence="2 4">ICMP 2821</strain>
    </source>
</reference>
<reference evidence="1 3" key="1">
    <citation type="submission" date="2015-09" db="EMBL/GenBank/DDBJ databases">
        <title>Genome announcement of multiple Pseudomonas syringae strains.</title>
        <authorList>
            <person name="Thakur S."/>
            <person name="Wang P.W."/>
            <person name="Gong Y."/>
            <person name="Weir B.S."/>
            <person name="Guttman D.S."/>
        </authorList>
    </citation>
    <scope>NUCLEOTIDE SEQUENCE [LARGE SCALE GENOMIC DNA]</scope>
    <source>
        <strain evidence="1 3">ICMP2823</strain>
    </source>
</reference>
<dbReference type="EMBL" id="RBOW01000611">
    <property type="protein sequence ID" value="RMN26945.1"/>
    <property type="molecule type" value="Genomic_DNA"/>
</dbReference>
<dbReference type="EMBL" id="LJPX01000386">
    <property type="protein sequence ID" value="KPW70628.1"/>
    <property type="molecule type" value="Genomic_DNA"/>
</dbReference>
<dbReference type="AlphaFoldDB" id="A0A0P9QIX5"/>
<dbReference type="Proteomes" id="UP000281372">
    <property type="component" value="Unassembled WGS sequence"/>
</dbReference>
<evidence type="ECO:0000313" key="4">
    <source>
        <dbReference type="Proteomes" id="UP000281372"/>
    </source>
</evidence>
<sequence>MQAGNVNGYDVVSEVWCDKCAAEGERRGDFIITDAGPVQPQPCQRSSCGDPLAELNKAKKK</sequence>
<organism evidence="1 3">
    <name type="scientific">Pseudomonas cannabina</name>
    <dbReference type="NCBI Taxonomy" id="86840"/>
    <lineage>
        <taxon>Bacteria</taxon>
        <taxon>Pseudomonadati</taxon>
        <taxon>Pseudomonadota</taxon>
        <taxon>Gammaproteobacteria</taxon>
        <taxon>Pseudomonadales</taxon>
        <taxon>Pseudomonadaceae</taxon>
        <taxon>Pseudomonas</taxon>
    </lineage>
</organism>
<gene>
    <name evidence="1" type="ORF">ALO81_102381</name>
    <name evidence="2" type="ORF">ALQ64_102652</name>
</gene>
<name>A0A0P9QIX5_PSECA</name>
<protein>
    <submittedName>
        <fullName evidence="1">Uncharacterized protein</fullName>
    </submittedName>
</protein>
<comment type="caution">
    <text evidence="1">The sequence shown here is derived from an EMBL/GenBank/DDBJ whole genome shotgun (WGS) entry which is preliminary data.</text>
</comment>